<protein>
    <submittedName>
        <fullName evidence="3">Uncharacterized protein</fullName>
    </submittedName>
</protein>
<proteinExistence type="predicted"/>
<feature type="signal peptide" evidence="2">
    <location>
        <begin position="1"/>
        <end position="29"/>
    </location>
</feature>
<name>A0AAN7Q2H0_9MYRT</name>
<feature type="compositionally biased region" description="Polar residues" evidence="1">
    <location>
        <begin position="195"/>
        <end position="206"/>
    </location>
</feature>
<feature type="region of interest" description="Disordered" evidence="1">
    <location>
        <begin position="188"/>
        <end position="207"/>
    </location>
</feature>
<dbReference type="EMBL" id="JAXIOK010000012">
    <property type="protein sequence ID" value="KAK4758356.1"/>
    <property type="molecule type" value="Genomic_DNA"/>
</dbReference>
<keyword evidence="2" id="KW-0732">Signal</keyword>
<dbReference type="AlphaFoldDB" id="A0AAN7Q2H0"/>
<evidence type="ECO:0000256" key="1">
    <source>
        <dbReference type="SAM" id="MobiDB-lite"/>
    </source>
</evidence>
<keyword evidence="4" id="KW-1185">Reference proteome</keyword>
<feature type="chain" id="PRO_5042834007" evidence="2">
    <location>
        <begin position="30"/>
        <end position="226"/>
    </location>
</feature>
<evidence type="ECO:0000313" key="3">
    <source>
        <dbReference type="EMBL" id="KAK4758356.1"/>
    </source>
</evidence>
<accession>A0AAN7Q2H0</accession>
<organism evidence="3 4">
    <name type="scientific">Trapa incisa</name>
    <dbReference type="NCBI Taxonomy" id="236973"/>
    <lineage>
        <taxon>Eukaryota</taxon>
        <taxon>Viridiplantae</taxon>
        <taxon>Streptophyta</taxon>
        <taxon>Embryophyta</taxon>
        <taxon>Tracheophyta</taxon>
        <taxon>Spermatophyta</taxon>
        <taxon>Magnoliopsida</taxon>
        <taxon>eudicotyledons</taxon>
        <taxon>Gunneridae</taxon>
        <taxon>Pentapetalae</taxon>
        <taxon>rosids</taxon>
        <taxon>malvids</taxon>
        <taxon>Myrtales</taxon>
        <taxon>Lythraceae</taxon>
        <taxon>Trapa</taxon>
    </lineage>
</organism>
<gene>
    <name evidence="3" type="ORF">SAY87_019657</name>
</gene>
<evidence type="ECO:0000256" key="2">
    <source>
        <dbReference type="SAM" id="SignalP"/>
    </source>
</evidence>
<dbReference type="Proteomes" id="UP001345219">
    <property type="component" value="Chromosome 15"/>
</dbReference>
<reference evidence="3 4" key="1">
    <citation type="journal article" date="2023" name="Hortic Res">
        <title>Pangenome of water caltrop reveals structural variations and asymmetric subgenome divergence after allopolyploidization.</title>
        <authorList>
            <person name="Zhang X."/>
            <person name="Chen Y."/>
            <person name="Wang L."/>
            <person name="Yuan Y."/>
            <person name="Fang M."/>
            <person name="Shi L."/>
            <person name="Lu R."/>
            <person name="Comes H.P."/>
            <person name="Ma Y."/>
            <person name="Chen Y."/>
            <person name="Huang G."/>
            <person name="Zhou Y."/>
            <person name="Zheng Z."/>
            <person name="Qiu Y."/>
        </authorList>
    </citation>
    <scope>NUCLEOTIDE SEQUENCE [LARGE SCALE GENOMIC DNA]</scope>
    <source>
        <tissue evidence="3">Roots</tissue>
    </source>
</reference>
<evidence type="ECO:0000313" key="4">
    <source>
        <dbReference type="Proteomes" id="UP001345219"/>
    </source>
</evidence>
<sequence length="226" mass="24416">MENLLPMGAQRPSFLLVMLFLALLGGSWFQCQVRQGAALHRSSTHSLSRAAGWINTGGAAAATVPNRFEPPGLLTRVRAVHAVQAGDGQLRVHHHGVVPRGLPLHVQGQILPRPFTDQSSRVPPPVRPCYPPPLPVMKRSTSSLASLPYHLPAYTTPDQQRVRAFIVSSGSLSVVSVTLVQQQQCPYRTGRPLPNHSSSLASSTVPTRGRVVHSSSLHLLILCPQP</sequence>
<comment type="caution">
    <text evidence="3">The sequence shown here is derived from an EMBL/GenBank/DDBJ whole genome shotgun (WGS) entry which is preliminary data.</text>
</comment>